<evidence type="ECO:0000256" key="1">
    <source>
        <dbReference type="ARBA" id="ARBA00006739"/>
    </source>
</evidence>
<dbReference type="SUPFAM" id="SSF53448">
    <property type="entry name" value="Nucleotide-diphospho-sugar transferases"/>
    <property type="match status" value="1"/>
</dbReference>
<dbReference type="PANTHER" id="PTHR43179:SF12">
    <property type="entry name" value="GALACTOFURANOSYLTRANSFERASE GLFT2"/>
    <property type="match status" value="1"/>
</dbReference>
<organism evidence="4 5">
    <name type="scientific">Mucilaginibacter angelicae</name>
    <dbReference type="NCBI Taxonomy" id="869718"/>
    <lineage>
        <taxon>Bacteria</taxon>
        <taxon>Pseudomonadati</taxon>
        <taxon>Bacteroidota</taxon>
        <taxon>Sphingobacteriia</taxon>
        <taxon>Sphingobacteriales</taxon>
        <taxon>Sphingobacteriaceae</taxon>
        <taxon>Mucilaginibacter</taxon>
    </lineage>
</organism>
<keyword evidence="5" id="KW-1185">Reference proteome</keyword>
<sequence>MEQIKININNSSYQTAIVILNWNGLADTMECLESIQQYCIAENFFIVLVDNNSSQAIEPLIERKWAIPVLILKNHENSGFAEGNNIGTRLAMEYKPEYVLLLNNDTVLLDNVLAKMTSTLQKYPDVGVVGAVNYYFSNPEEVWQAGAHVSVKTGNIKLAEVDPAQEITMVEYVPGSSIMFRAFLADKVGLLDPNFFAYSEELDFCLRVKKENYGVVFIPDARILHKVGKSSPMAAKEYLRLRNKFYLFKRHSTPADFIKISIKETAKAFAKAGIQLVKKGTFVYYTAIYDAIVDYKHGRFGKGKFEKFLKLK</sequence>
<protein>
    <submittedName>
        <fullName evidence="4">Glycosyltransferase family 2 protein</fullName>
        <ecNumber evidence="4">2.4.-.-</ecNumber>
    </submittedName>
</protein>
<dbReference type="EMBL" id="JBHLTS010000024">
    <property type="protein sequence ID" value="MFC0516270.1"/>
    <property type="molecule type" value="Genomic_DNA"/>
</dbReference>
<keyword evidence="3 4" id="KW-0808">Transferase</keyword>
<dbReference type="GO" id="GO:0016757">
    <property type="term" value="F:glycosyltransferase activity"/>
    <property type="evidence" value="ECO:0007669"/>
    <property type="project" value="UniProtKB-KW"/>
</dbReference>
<proteinExistence type="inferred from homology"/>
<dbReference type="Gene3D" id="3.90.550.10">
    <property type="entry name" value="Spore Coat Polysaccharide Biosynthesis Protein SpsA, Chain A"/>
    <property type="match status" value="1"/>
</dbReference>
<dbReference type="RefSeq" id="WP_377024066.1">
    <property type="nucleotide sequence ID" value="NZ_JBHLTS010000024.1"/>
</dbReference>
<dbReference type="Pfam" id="PF13641">
    <property type="entry name" value="Glyco_tranf_2_3"/>
    <property type="match status" value="1"/>
</dbReference>
<dbReference type="Proteomes" id="UP001589828">
    <property type="component" value="Unassembled WGS sequence"/>
</dbReference>
<dbReference type="CDD" id="cd04186">
    <property type="entry name" value="GT_2_like_c"/>
    <property type="match status" value="1"/>
</dbReference>
<name>A0ABV6LA33_9SPHI</name>
<keyword evidence="2 4" id="KW-0328">Glycosyltransferase</keyword>
<evidence type="ECO:0000313" key="4">
    <source>
        <dbReference type="EMBL" id="MFC0516270.1"/>
    </source>
</evidence>
<comment type="caution">
    <text evidence="4">The sequence shown here is derived from an EMBL/GenBank/DDBJ whole genome shotgun (WGS) entry which is preliminary data.</text>
</comment>
<evidence type="ECO:0000256" key="2">
    <source>
        <dbReference type="ARBA" id="ARBA00022676"/>
    </source>
</evidence>
<dbReference type="PANTHER" id="PTHR43179">
    <property type="entry name" value="RHAMNOSYLTRANSFERASE WBBL"/>
    <property type="match status" value="1"/>
</dbReference>
<dbReference type="InterPro" id="IPR029044">
    <property type="entry name" value="Nucleotide-diphossugar_trans"/>
</dbReference>
<accession>A0ABV6LA33</accession>
<reference evidence="4 5" key="1">
    <citation type="submission" date="2024-09" db="EMBL/GenBank/DDBJ databases">
        <authorList>
            <person name="Sun Q."/>
            <person name="Mori K."/>
        </authorList>
    </citation>
    <scope>NUCLEOTIDE SEQUENCE [LARGE SCALE GENOMIC DNA]</scope>
    <source>
        <strain evidence="4 5">NCAIM B.02415</strain>
    </source>
</reference>
<comment type="similarity">
    <text evidence="1">Belongs to the glycosyltransferase 2 family.</text>
</comment>
<evidence type="ECO:0000313" key="5">
    <source>
        <dbReference type="Proteomes" id="UP001589828"/>
    </source>
</evidence>
<dbReference type="EC" id="2.4.-.-" evidence="4"/>
<gene>
    <name evidence="4" type="ORF">ACFFGT_18755</name>
</gene>
<evidence type="ECO:0000256" key="3">
    <source>
        <dbReference type="ARBA" id="ARBA00022679"/>
    </source>
</evidence>